<gene>
    <name evidence="1" type="ORF">C8N24_0346</name>
</gene>
<keyword evidence="2" id="KW-1185">Reference proteome</keyword>
<reference evidence="1 2" key="1">
    <citation type="submission" date="2018-10" db="EMBL/GenBank/DDBJ databases">
        <title>Genomic Encyclopedia of Archaeal and Bacterial Type Strains, Phase II (KMG-II): from individual species to whole genera.</title>
        <authorList>
            <person name="Goeker M."/>
        </authorList>
    </citation>
    <scope>NUCLEOTIDE SEQUENCE [LARGE SCALE GENOMIC DNA]</scope>
    <source>
        <strain evidence="1 2">DSM 14954</strain>
    </source>
</reference>
<evidence type="ECO:0000313" key="1">
    <source>
        <dbReference type="EMBL" id="RKQ90540.1"/>
    </source>
</evidence>
<comment type="caution">
    <text evidence="1">The sequence shown here is derived from an EMBL/GenBank/DDBJ whole genome shotgun (WGS) entry which is preliminary data.</text>
</comment>
<sequence>MTGWDPVGAVDAGWDEYDAYLDGIVNLVRSPANPERAASKLADHLDHIGRDYMGTLSDRQRHKNRWIAEAIVRWHEWTLDRGRIGSTA</sequence>
<dbReference type="Proteomes" id="UP000278962">
    <property type="component" value="Unassembled WGS sequence"/>
</dbReference>
<protein>
    <submittedName>
        <fullName evidence="1">Uncharacterized protein</fullName>
    </submittedName>
</protein>
<name>A0A660L9C6_9ACTN</name>
<dbReference type="EMBL" id="RBIL01000001">
    <property type="protein sequence ID" value="RKQ90540.1"/>
    <property type="molecule type" value="Genomic_DNA"/>
</dbReference>
<proteinExistence type="predicted"/>
<dbReference type="AlphaFoldDB" id="A0A660L9C6"/>
<accession>A0A660L9C6</accession>
<evidence type="ECO:0000313" key="2">
    <source>
        <dbReference type="Proteomes" id="UP000278962"/>
    </source>
</evidence>
<organism evidence="1 2">
    <name type="scientific">Solirubrobacter pauli</name>
    <dbReference type="NCBI Taxonomy" id="166793"/>
    <lineage>
        <taxon>Bacteria</taxon>
        <taxon>Bacillati</taxon>
        <taxon>Actinomycetota</taxon>
        <taxon>Thermoleophilia</taxon>
        <taxon>Solirubrobacterales</taxon>
        <taxon>Solirubrobacteraceae</taxon>
        <taxon>Solirubrobacter</taxon>
    </lineage>
</organism>